<evidence type="ECO:0000313" key="10">
    <source>
        <dbReference type="Proteomes" id="UP000271974"/>
    </source>
</evidence>
<dbReference type="GO" id="GO:0007165">
    <property type="term" value="P:signal transduction"/>
    <property type="evidence" value="ECO:0007669"/>
    <property type="project" value="InterPro"/>
</dbReference>
<keyword evidence="2 7" id="KW-0812">Transmembrane</keyword>
<dbReference type="PANTHER" id="PTHR24365:SF541">
    <property type="entry name" value="PROTEIN TOLL-RELATED"/>
    <property type="match status" value="1"/>
</dbReference>
<feature type="region of interest" description="Disordered" evidence="6">
    <location>
        <begin position="268"/>
        <end position="292"/>
    </location>
</feature>
<dbReference type="GO" id="GO:0005886">
    <property type="term" value="C:plasma membrane"/>
    <property type="evidence" value="ECO:0007669"/>
    <property type="project" value="TreeGrafter"/>
</dbReference>
<reference evidence="9 10" key="1">
    <citation type="submission" date="2019-01" db="EMBL/GenBank/DDBJ databases">
        <title>A draft genome assembly of the solar-powered sea slug Elysia chlorotica.</title>
        <authorList>
            <person name="Cai H."/>
            <person name="Li Q."/>
            <person name="Fang X."/>
            <person name="Li J."/>
            <person name="Curtis N.E."/>
            <person name="Altenburger A."/>
            <person name="Shibata T."/>
            <person name="Feng M."/>
            <person name="Maeda T."/>
            <person name="Schwartz J.A."/>
            <person name="Shigenobu S."/>
            <person name="Lundholm N."/>
            <person name="Nishiyama T."/>
            <person name="Yang H."/>
            <person name="Hasebe M."/>
            <person name="Li S."/>
            <person name="Pierce S.K."/>
            <person name="Wang J."/>
        </authorList>
    </citation>
    <scope>NUCLEOTIDE SEQUENCE [LARGE SCALE GENOMIC DNA]</scope>
    <source>
        <strain evidence="9">EC2010</strain>
        <tissue evidence="9">Whole organism of an adult</tissue>
    </source>
</reference>
<dbReference type="PRINTS" id="PR01537">
    <property type="entry name" value="INTRLKN1R1F"/>
</dbReference>
<evidence type="ECO:0000313" key="9">
    <source>
        <dbReference type="EMBL" id="RUS71956.1"/>
    </source>
</evidence>
<evidence type="ECO:0000256" key="6">
    <source>
        <dbReference type="SAM" id="MobiDB-lite"/>
    </source>
</evidence>
<dbReference type="Pfam" id="PF01582">
    <property type="entry name" value="TIR"/>
    <property type="match status" value="1"/>
</dbReference>
<dbReference type="InterPro" id="IPR000157">
    <property type="entry name" value="TIR_dom"/>
</dbReference>
<evidence type="ECO:0000256" key="7">
    <source>
        <dbReference type="SAM" id="Phobius"/>
    </source>
</evidence>
<feature type="domain" description="TIR" evidence="8">
    <location>
        <begin position="120"/>
        <end position="265"/>
    </location>
</feature>
<dbReference type="Proteomes" id="UP000271974">
    <property type="component" value="Unassembled WGS sequence"/>
</dbReference>
<evidence type="ECO:0000256" key="5">
    <source>
        <dbReference type="ARBA" id="ARBA00023136"/>
    </source>
</evidence>
<proteinExistence type="predicted"/>
<keyword evidence="3" id="KW-0732">Signal</keyword>
<dbReference type="InterPro" id="IPR035897">
    <property type="entry name" value="Toll_tir_struct_dom_sf"/>
</dbReference>
<evidence type="ECO:0000256" key="2">
    <source>
        <dbReference type="ARBA" id="ARBA00022692"/>
    </source>
</evidence>
<comment type="subcellular location">
    <subcellularLocation>
        <location evidence="1">Membrane</location>
    </subcellularLocation>
</comment>
<feature type="transmembrane region" description="Helical" evidence="7">
    <location>
        <begin position="74"/>
        <end position="97"/>
    </location>
</feature>
<protein>
    <recommendedName>
        <fullName evidence="8">TIR domain-containing protein</fullName>
    </recommendedName>
</protein>
<evidence type="ECO:0000259" key="8">
    <source>
        <dbReference type="PROSITE" id="PS50104"/>
    </source>
</evidence>
<feature type="region of interest" description="Disordered" evidence="6">
    <location>
        <begin position="371"/>
        <end position="402"/>
    </location>
</feature>
<organism evidence="9 10">
    <name type="scientific">Elysia chlorotica</name>
    <name type="common">Eastern emerald elysia</name>
    <name type="synonym">Sea slug</name>
    <dbReference type="NCBI Taxonomy" id="188477"/>
    <lineage>
        <taxon>Eukaryota</taxon>
        <taxon>Metazoa</taxon>
        <taxon>Spiralia</taxon>
        <taxon>Lophotrochozoa</taxon>
        <taxon>Mollusca</taxon>
        <taxon>Gastropoda</taxon>
        <taxon>Heterobranchia</taxon>
        <taxon>Euthyneura</taxon>
        <taxon>Panpulmonata</taxon>
        <taxon>Sacoglossa</taxon>
        <taxon>Placobranchoidea</taxon>
        <taxon>Plakobranchidae</taxon>
        <taxon>Elysia</taxon>
    </lineage>
</organism>
<dbReference type="OrthoDB" id="1421090at2759"/>
<dbReference type="AlphaFoldDB" id="A0A3S0ZCQ7"/>
<sequence length="402" mass="45507">MENQKVGCECEDKFSDNMCDKPCLLECGESGKCRIQDDNGTEECFCSDHRYRGFNCSILIEELQPSGLGLEAKAAVGVVAVLMVCLMMLLVVLYALWRRRNITMMKIVYWFHSFEEDDDRDCDAFVSYASADLDRQFVIQVLAPMLEGQMCFSLCLHQRDFLPGQYISHNISESVKRSRRTIMVVSPAYVSSDWCRFEFQMALQEMVSQKHRILPILLDDVGSLKKDMDETLKKVLEAVTWIKYPGTEAKDKELDQFWKRISLSMPKKRPVSEEQGPIKAHPAHIVSPSLSPNTNLTSSTCKGFKDIDSSDIPEGSTHHYEIILHEGDKEDAIFRVSPPGKDSDGGFESSRKKRARTTLLPNFLGPLCGRSNSKSFSSSQSHTQTSESVLNKTGIPKNRRFV</sequence>
<dbReference type="EMBL" id="RQTK01001136">
    <property type="protein sequence ID" value="RUS71956.1"/>
    <property type="molecule type" value="Genomic_DNA"/>
</dbReference>
<feature type="region of interest" description="Disordered" evidence="6">
    <location>
        <begin position="336"/>
        <end position="355"/>
    </location>
</feature>
<gene>
    <name evidence="9" type="ORF">EGW08_020284</name>
</gene>
<dbReference type="PANTHER" id="PTHR24365">
    <property type="entry name" value="TOLL-LIKE RECEPTOR"/>
    <property type="match status" value="1"/>
</dbReference>
<accession>A0A3S0ZCQ7</accession>
<evidence type="ECO:0000256" key="3">
    <source>
        <dbReference type="ARBA" id="ARBA00022729"/>
    </source>
</evidence>
<evidence type="ECO:0000256" key="4">
    <source>
        <dbReference type="ARBA" id="ARBA00022989"/>
    </source>
</evidence>
<keyword evidence="5 7" id="KW-0472">Membrane</keyword>
<keyword evidence="10" id="KW-1185">Reference proteome</keyword>
<keyword evidence="4 7" id="KW-1133">Transmembrane helix</keyword>
<dbReference type="SMART" id="SM00255">
    <property type="entry name" value="TIR"/>
    <property type="match status" value="1"/>
</dbReference>
<feature type="compositionally biased region" description="Low complexity" evidence="6">
    <location>
        <begin position="371"/>
        <end position="388"/>
    </location>
</feature>
<dbReference type="Gene3D" id="3.40.50.10140">
    <property type="entry name" value="Toll/interleukin-1 receptor homology (TIR) domain"/>
    <property type="match status" value="1"/>
</dbReference>
<dbReference type="SUPFAM" id="SSF52200">
    <property type="entry name" value="Toll/Interleukin receptor TIR domain"/>
    <property type="match status" value="1"/>
</dbReference>
<dbReference type="PROSITE" id="PS50104">
    <property type="entry name" value="TIR"/>
    <property type="match status" value="1"/>
</dbReference>
<name>A0A3S0ZCQ7_ELYCH</name>
<dbReference type="STRING" id="188477.A0A3S0ZCQ7"/>
<evidence type="ECO:0000256" key="1">
    <source>
        <dbReference type="ARBA" id="ARBA00004370"/>
    </source>
</evidence>
<comment type="caution">
    <text evidence="9">The sequence shown here is derived from an EMBL/GenBank/DDBJ whole genome shotgun (WGS) entry which is preliminary data.</text>
</comment>
<dbReference type="GO" id="GO:0038023">
    <property type="term" value="F:signaling receptor activity"/>
    <property type="evidence" value="ECO:0007669"/>
    <property type="project" value="TreeGrafter"/>
</dbReference>